<dbReference type="PANTHER" id="PTHR24346:SF30">
    <property type="entry name" value="MATERNAL EMBRYONIC LEUCINE ZIPPER KINASE"/>
    <property type="match status" value="1"/>
</dbReference>
<evidence type="ECO:0000256" key="3">
    <source>
        <dbReference type="SAM" id="MobiDB-lite"/>
    </source>
</evidence>
<evidence type="ECO:0000256" key="2">
    <source>
        <dbReference type="ARBA" id="ARBA00022840"/>
    </source>
</evidence>
<dbReference type="GO" id="GO:0005737">
    <property type="term" value="C:cytoplasm"/>
    <property type="evidence" value="ECO:0007669"/>
    <property type="project" value="TreeGrafter"/>
</dbReference>
<dbReference type="SMART" id="SM00220">
    <property type="entry name" value="S_TKc"/>
    <property type="match status" value="1"/>
</dbReference>
<feature type="region of interest" description="Disordered" evidence="3">
    <location>
        <begin position="255"/>
        <end position="285"/>
    </location>
</feature>
<keyword evidence="2" id="KW-0067">ATP-binding</keyword>
<evidence type="ECO:0000313" key="6">
    <source>
        <dbReference type="Proteomes" id="UP001215280"/>
    </source>
</evidence>
<comment type="caution">
    <text evidence="5">The sequence shown here is derived from an EMBL/GenBank/DDBJ whole genome shotgun (WGS) entry which is preliminary data.</text>
</comment>
<keyword evidence="6" id="KW-1185">Reference proteome</keyword>
<dbReference type="Gene3D" id="1.10.510.10">
    <property type="entry name" value="Transferase(Phosphotransferase) domain 1"/>
    <property type="match status" value="1"/>
</dbReference>
<dbReference type="InterPro" id="IPR011009">
    <property type="entry name" value="Kinase-like_dom_sf"/>
</dbReference>
<sequence length="392" mass="45610">MDSTEPTLGNSTTEPAIGTRSEAFKLPARPWTQLRSSEIYWYNRRDWLKAKGYVLRARYQEAWTPSWPEDTPFHKRYEDAQIHPRVGPVMDATRTSDGAFVLMKRINKMVHPFEVDIAAWLSAEPQRSDPENHCVPIYEVLQMPDDPNVQIIVMPLLTEYDKPHFDTIGEAVSFFRQTFEGVRYLHRQNIAHRDCTNLNIMMDASPIVTAPFHPVQTWMKRDYTGKLRTLSRTQHPVKYYLTDFGLSVKYRPEDRPPLETPVLGADKSVPEFQTASRDDEPPDGDPFPVDVYYLGNLIRLYFTKGHDFHRRRPGFEFLEPLAADMVNADPALRPSMDEVVERFEEIVRGLSSWKLRSRAAKKPEHFGFIRSISHWIRRIQLIVGRYPPIPMP</sequence>
<dbReference type="InterPro" id="IPR000719">
    <property type="entry name" value="Prot_kinase_dom"/>
</dbReference>
<dbReference type="PANTHER" id="PTHR24346">
    <property type="entry name" value="MAP/MICROTUBULE AFFINITY-REGULATING KINASE"/>
    <property type="match status" value="1"/>
</dbReference>
<name>A0AAD7P0A2_9AGAR</name>
<dbReference type="Proteomes" id="UP001215280">
    <property type="component" value="Unassembled WGS sequence"/>
</dbReference>
<accession>A0AAD7P0A2</accession>
<dbReference type="PROSITE" id="PS50011">
    <property type="entry name" value="PROTEIN_KINASE_DOM"/>
    <property type="match status" value="1"/>
</dbReference>
<feature type="region of interest" description="Disordered" evidence="3">
    <location>
        <begin position="1"/>
        <end position="20"/>
    </location>
</feature>
<feature type="domain" description="Protein kinase" evidence="4">
    <location>
        <begin position="1"/>
        <end position="368"/>
    </location>
</feature>
<dbReference type="GO" id="GO:0005524">
    <property type="term" value="F:ATP binding"/>
    <property type="evidence" value="ECO:0007669"/>
    <property type="project" value="UniProtKB-KW"/>
</dbReference>
<evidence type="ECO:0000259" key="4">
    <source>
        <dbReference type="PROSITE" id="PS50011"/>
    </source>
</evidence>
<dbReference type="GO" id="GO:0004674">
    <property type="term" value="F:protein serine/threonine kinase activity"/>
    <property type="evidence" value="ECO:0007669"/>
    <property type="project" value="TreeGrafter"/>
</dbReference>
<dbReference type="SUPFAM" id="SSF56112">
    <property type="entry name" value="Protein kinase-like (PK-like)"/>
    <property type="match status" value="1"/>
</dbReference>
<gene>
    <name evidence="5" type="ORF">DFH07DRAFT_728239</name>
</gene>
<dbReference type="AlphaFoldDB" id="A0AAD7P0A2"/>
<reference evidence="5" key="1">
    <citation type="submission" date="2023-03" db="EMBL/GenBank/DDBJ databases">
        <title>Massive genome expansion in bonnet fungi (Mycena s.s.) driven by repeated elements and novel gene families across ecological guilds.</title>
        <authorList>
            <consortium name="Lawrence Berkeley National Laboratory"/>
            <person name="Harder C.B."/>
            <person name="Miyauchi S."/>
            <person name="Viragh M."/>
            <person name="Kuo A."/>
            <person name="Thoen E."/>
            <person name="Andreopoulos B."/>
            <person name="Lu D."/>
            <person name="Skrede I."/>
            <person name="Drula E."/>
            <person name="Henrissat B."/>
            <person name="Morin E."/>
            <person name="Kohler A."/>
            <person name="Barry K."/>
            <person name="LaButti K."/>
            <person name="Morin E."/>
            <person name="Salamov A."/>
            <person name="Lipzen A."/>
            <person name="Mereny Z."/>
            <person name="Hegedus B."/>
            <person name="Baldrian P."/>
            <person name="Stursova M."/>
            <person name="Weitz H."/>
            <person name="Taylor A."/>
            <person name="Grigoriev I.V."/>
            <person name="Nagy L.G."/>
            <person name="Martin F."/>
            <person name="Kauserud H."/>
        </authorList>
    </citation>
    <scope>NUCLEOTIDE SEQUENCE</scope>
    <source>
        <strain evidence="5">CBHHK188m</strain>
    </source>
</reference>
<organism evidence="5 6">
    <name type="scientific">Mycena maculata</name>
    <dbReference type="NCBI Taxonomy" id="230809"/>
    <lineage>
        <taxon>Eukaryota</taxon>
        <taxon>Fungi</taxon>
        <taxon>Dikarya</taxon>
        <taxon>Basidiomycota</taxon>
        <taxon>Agaricomycotina</taxon>
        <taxon>Agaricomycetes</taxon>
        <taxon>Agaricomycetidae</taxon>
        <taxon>Agaricales</taxon>
        <taxon>Marasmiineae</taxon>
        <taxon>Mycenaceae</taxon>
        <taxon>Mycena</taxon>
    </lineage>
</organism>
<evidence type="ECO:0000313" key="5">
    <source>
        <dbReference type="EMBL" id="KAJ7782434.1"/>
    </source>
</evidence>
<evidence type="ECO:0000256" key="1">
    <source>
        <dbReference type="ARBA" id="ARBA00022741"/>
    </source>
</evidence>
<feature type="compositionally biased region" description="Polar residues" evidence="3">
    <location>
        <begin position="1"/>
        <end position="14"/>
    </location>
</feature>
<protein>
    <recommendedName>
        <fullName evidence="4">Protein kinase domain-containing protein</fullName>
    </recommendedName>
</protein>
<keyword evidence="1" id="KW-0547">Nucleotide-binding</keyword>
<dbReference type="EMBL" id="JARJLG010000003">
    <property type="protein sequence ID" value="KAJ7782434.1"/>
    <property type="molecule type" value="Genomic_DNA"/>
</dbReference>
<dbReference type="GO" id="GO:0035556">
    <property type="term" value="P:intracellular signal transduction"/>
    <property type="evidence" value="ECO:0007669"/>
    <property type="project" value="TreeGrafter"/>
</dbReference>
<proteinExistence type="predicted"/>